<proteinExistence type="inferred from homology"/>
<protein>
    <recommendedName>
        <fullName evidence="5">Protein-S-isoprenylcysteine O-methyltransferase</fullName>
        <ecNumber evidence="5">2.1.1.100</ecNumber>
    </recommendedName>
</protein>
<comment type="catalytic activity">
    <reaction evidence="5">
        <text>[protein]-C-terminal S-[(2E,6E)-farnesyl]-L-cysteine + S-adenosyl-L-methionine = [protein]-C-terminal S-[(2E,6E)-farnesyl]-L-cysteine methyl ester + S-adenosyl-L-homocysteine</text>
        <dbReference type="Rhea" id="RHEA:21672"/>
        <dbReference type="Rhea" id="RHEA-COMP:12125"/>
        <dbReference type="Rhea" id="RHEA-COMP:12126"/>
        <dbReference type="ChEBI" id="CHEBI:57856"/>
        <dbReference type="ChEBI" id="CHEBI:59789"/>
        <dbReference type="ChEBI" id="CHEBI:90510"/>
        <dbReference type="ChEBI" id="CHEBI:90511"/>
        <dbReference type="EC" id="2.1.1.100"/>
    </reaction>
</comment>
<keyword evidence="5" id="KW-0489">Methyltransferase</keyword>
<dbReference type="Pfam" id="PF04140">
    <property type="entry name" value="ICMT"/>
    <property type="match status" value="1"/>
</dbReference>
<evidence type="ECO:0000313" key="7">
    <source>
        <dbReference type="EMBL" id="PIL33559.1"/>
    </source>
</evidence>
<keyword evidence="3 5" id="KW-1133">Transmembrane helix</keyword>
<dbReference type="InterPro" id="IPR052527">
    <property type="entry name" value="Metal_cation-efflux_comp"/>
</dbReference>
<reference evidence="7 8" key="1">
    <citation type="journal article" date="2015" name="Sci. Rep.">
        <title>Chromosome-level genome map provides insights into diverse defense mechanisms in the medicinal fungus Ganoderma sinense.</title>
        <authorList>
            <person name="Zhu Y."/>
            <person name="Xu J."/>
            <person name="Sun C."/>
            <person name="Zhou S."/>
            <person name="Xu H."/>
            <person name="Nelson D.R."/>
            <person name="Qian J."/>
            <person name="Song J."/>
            <person name="Luo H."/>
            <person name="Xiang L."/>
            <person name="Li Y."/>
            <person name="Xu Z."/>
            <person name="Ji A."/>
            <person name="Wang L."/>
            <person name="Lu S."/>
            <person name="Hayward A."/>
            <person name="Sun W."/>
            <person name="Li X."/>
            <person name="Schwartz D.C."/>
            <person name="Wang Y."/>
            <person name="Chen S."/>
        </authorList>
    </citation>
    <scope>NUCLEOTIDE SEQUENCE [LARGE SCALE GENOMIC DNA]</scope>
    <source>
        <strain evidence="7 8">ZZ0214-1</strain>
    </source>
</reference>
<evidence type="ECO:0000256" key="3">
    <source>
        <dbReference type="ARBA" id="ARBA00022989"/>
    </source>
</evidence>
<dbReference type="InterPro" id="IPR007269">
    <property type="entry name" value="ICMT_MeTrfase"/>
</dbReference>
<dbReference type="Proteomes" id="UP000230002">
    <property type="component" value="Unassembled WGS sequence"/>
</dbReference>
<dbReference type="EMBL" id="AYKW01000007">
    <property type="protein sequence ID" value="PIL33559.1"/>
    <property type="molecule type" value="Genomic_DNA"/>
</dbReference>
<dbReference type="GO" id="GO:0005789">
    <property type="term" value="C:endoplasmic reticulum membrane"/>
    <property type="evidence" value="ECO:0007669"/>
    <property type="project" value="UniProtKB-SubCell"/>
</dbReference>
<dbReference type="STRING" id="1077348.A0A2G8SIG5"/>
<keyword evidence="2 5" id="KW-0812">Transmembrane</keyword>
<dbReference type="Gene3D" id="1.20.120.1630">
    <property type="match status" value="1"/>
</dbReference>
<keyword evidence="4 5" id="KW-0472">Membrane</keyword>
<feature type="transmembrane region" description="Helical" evidence="5">
    <location>
        <begin position="159"/>
        <end position="181"/>
    </location>
</feature>
<comment type="similarity">
    <text evidence="5">Belongs to the class VI-like SAM-binding methyltransferase superfamily. Isoprenylcysteine carboxyl methyltransferase family.</text>
</comment>
<dbReference type="GO" id="GO:0004671">
    <property type="term" value="F:protein C-terminal S-isoprenylcysteine carboxyl O-methyltransferase activity"/>
    <property type="evidence" value="ECO:0007669"/>
    <property type="project" value="UniProtKB-EC"/>
</dbReference>
<keyword evidence="5" id="KW-0256">Endoplasmic reticulum</keyword>
<comment type="subcellular location">
    <subcellularLocation>
        <location evidence="5">Endoplasmic reticulum membrane</location>
        <topology evidence="5">Multi-pass membrane protein</topology>
    </subcellularLocation>
    <subcellularLocation>
        <location evidence="1">Membrane</location>
        <topology evidence="1">Multi-pass membrane protein</topology>
    </subcellularLocation>
</comment>
<evidence type="ECO:0000256" key="5">
    <source>
        <dbReference type="RuleBase" id="RU362022"/>
    </source>
</evidence>
<gene>
    <name evidence="7" type="ORF">GSI_04182</name>
</gene>
<evidence type="ECO:0000256" key="1">
    <source>
        <dbReference type="ARBA" id="ARBA00004141"/>
    </source>
</evidence>
<keyword evidence="6" id="KW-0732">Signal</keyword>
<organism evidence="7 8">
    <name type="scientific">Ganoderma sinense ZZ0214-1</name>
    <dbReference type="NCBI Taxonomy" id="1077348"/>
    <lineage>
        <taxon>Eukaryota</taxon>
        <taxon>Fungi</taxon>
        <taxon>Dikarya</taxon>
        <taxon>Basidiomycota</taxon>
        <taxon>Agaricomycotina</taxon>
        <taxon>Agaricomycetes</taxon>
        <taxon>Polyporales</taxon>
        <taxon>Polyporaceae</taxon>
        <taxon>Ganoderma</taxon>
    </lineage>
</organism>
<feature type="chain" id="PRO_5013815954" description="Protein-S-isoprenylcysteine O-methyltransferase" evidence="6">
    <location>
        <begin position="17"/>
        <end position="247"/>
    </location>
</feature>
<dbReference type="OrthoDB" id="422086at2759"/>
<accession>A0A2G8SIG5</accession>
<dbReference type="AlphaFoldDB" id="A0A2G8SIG5"/>
<keyword evidence="5" id="KW-0949">S-adenosyl-L-methionine</keyword>
<evidence type="ECO:0000256" key="2">
    <source>
        <dbReference type="ARBA" id="ARBA00022692"/>
    </source>
</evidence>
<evidence type="ECO:0000256" key="4">
    <source>
        <dbReference type="ARBA" id="ARBA00023136"/>
    </source>
</evidence>
<feature type="signal peptide" evidence="6">
    <location>
        <begin position="1"/>
        <end position="16"/>
    </location>
</feature>
<keyword evidence="8" id="KW-1185">Reference proteome</keyword>
<dbReference type="PANTHER" id="PTHR43847">
    <property type="entry name" value="BLL3993 PROTEIN"/>
    <property type="match status" value="1"/>
</dbReference>
<dbReference type="EC" id="2.1.1.100" evidence="5"/>
<name>A0A2G8SIG5_9APHY</name>
<evidence type="ECO:0000313" key="8">
    <source>
        <dbReference type="Proteomes" id="UP000230002"/>
    </source>
</evidence>
<dbReference type="PANTHER" id="PTHR43847:SF1">
    <property type="entry name" value="BLL3993 PROTEIN"/>
    <property type="match status" value="1"/>
</dbReference>
<keyword evidence="5" id="KW-0808">Transferase</keyword>
<comment type="caution">
    <text evidence="7">The sequence shown here is derived from an EMBL/GenBank/DDBJ whole genome shotgun (WGS) entry which is preliminary data.</text>
</comment>
<comment type="caution">
    <text evidence="5">Lacks conserved residue(s) required for the propagation of feature annotation.</text>
</comment>
<feature type="transmembrane region" description="Helical" evidence="5">
    <location>
        <begin position="193"/>
        <end position="214"/>
    </location>
</feature>
<sequence length="247" mass="26483">MTSLDVSLIKVPLLVAYTVCVYKGMTPPNTGAQTTSTNTNSSLKTTALEVLGTCAALASKALLCGVAVAEIAALLAQHYPSALSSIILGLLFTHNPPGASAHSLTPASAVGCLLGIIGGLGRIWCHRALGRFYVWDMVICDRHKLVTTGPYAVVRHPGYAAFVVMLSGNVLLLASTGSYFAEAGLWGAESAAGWRWATGLVMAHLAWVGASLCWRTKDEDAMLRGEFGERWEEWARRTRYRLVPLVY</sequence>
<evidence type="ECO:0000256" key="6">
    <source>
        <dbReference type="SAM" id="SignalP"/>
    </source>
</evidence>
<dbReference type="GO" id="GO:0032259">
    <property type="term" value="P:methylation"/>
    <property type="evidence" value="ECO:0007669"/>
    <property type="project" value="UniProtKB-KW"/>
</dbReference>